<dbReference type="Proteomes" id="UP000266389">
    <property type="component" value="Unassembled WGS sequence"/>
</dbReference>
<evidence type="ECO:0000313" key="2">
    <source>
        <dbReference type="Proteomes" id="UP000266389"/>
    </source>
</evidence>
<name>A0A395LWT9_9BACT</name>
<keyword evidence="1" id="KW-0489">Methyltransferase</keyword>
<dbReference type="PANTHER" id="PTHR43861:SF6">
    <property type="entry name" value="METHYLTRANSFERASE TYPE 11"/>
    <property type="match status" value="1"/>
</dbReference>
<dbReference type="InterPro" id="IPR029063">
    <property type="entry name" value="SAM-dependent_MTases_sf"/>
</dbReference>
<accession>A0A395LWT9</accession>
<dbReference type="Pfam" id="PF13489">
    <property type="entry name" value="Methyltransf_23"/>
    <property type="match status" value="1"/>
</dbReference>
<dbReference type="EMBL" id="PHFL01000070">
    <property type="protein sequence ID" value="RFM23090.1"/>
    <property type="molecule type" value="Genomic_DNA"/>
</dbReference>
<dbReference type="GO" id="GO:0008168">
    <property type="term" value="F:methyltransferase activity"/>
    <property type="evidence" value="ECO:0007669"/>
    <property type="project" value="UniProtKB-KW"/>
</dbReference>
<dbReference type="CDD" id="cd02440">
    <property type="entry name" value="AdoMet_MTases"/>
    <property type="match status" value="1"/>
</dbReference>
<gene>
    <name evidence="1" type="ORF">D0433_12520</name>
</gene>
<sequence length="339" mass="38423">MKLNPNKIPVNQPCVICNGHESRALIDLDFEQFGYPGKFHLRQCVSCNLIFNSPRLLDQEFPKLYDANYYFFSQTAQQAIAHVKSQYLRSIALIEHEHAPTSRRIVEIGSAKGYYLALLKALGWTVQGVELSAFAASFAERMFDIPVFNGTVETYSDQCKERFDVVAAFDVIEHVLAPDKFVRAISQLLKTGGTLILDTPNGNAKHIQTHRELWSGFIPFHIYFFNQQNLQRLLEKYGFSVSTAFSYNNAFQSYQERKKMVEPSLKEKIYETLGIRGALSVLKNRVMLIGETKSRLNKLIAQAAADVQKMPKYMDTPDASLPLAATLEGENLVIIARKL</sequence>
<reference evidence="1 2" key="1">
    <citation type="journal article" date="2011" name="ISME J.">
        <title>Community ecology of hot spring cyanobacterial mats: predominant populations and their functional potential.</title>
        <authorList>
            <person name="Klatt C.G."/>
            <person name="Wood J.M."/>
            <person name="Rusch D.B."/>
            <person name="Bateson M.M."/>
            <person name="Hamamura N."/>
            <person name="Heidelberg J.F."/>
            <person name="Grossman A.R."/>
            <person name="Bhaya D."/>
            <person name="Cohan F.M."/>
            <person name="Kuhl M."/>
            <person name="Bryant D.A."/>
            <person name="Ward D.M."/>
        </authorList>
    </citation>
    <scope>NUCLEOTIDE SEQUENCE [LARGE SCALE GENOMIC DNA]</scope>
    <source>
        <strain evidence="1">OS</strain>
    </source>
</reference>
<dbReference type="PANTHER" id="PTHR43861">
    <property type="entry name" value="TRANS-ACONITATE 2-METHYLTRANSFERASE-RELATED"/>
    <property type="match status" value="1"/>
</dbReference>
<evidence type="ECO:0000313" key="1">
    <source>
        <dbReference type="EMBL" id="RFM23090.1"/>
    </source>
</evidence>
<dbReference type="Gene3D" id="3.40.50.150">
    <property type="entry name" value="Vaccinia Virus protein VP39"/>
    <property type="match status" value="1"/>
</dbReference>
<keyword evidence="1" id="KW-0808">Transferase</keyword>
<dbReference type="SUPFAM" id="SSF53335">
    <property type="entry name" value="S-adenosyl-L-methionine-dependent methyltransferases"/>
    <property type="match status" value="1"/>
</dbReference>
<organism evidence="1 2">
    <name type="scientific">Candidatus Thermochlorobacter aerophilus</name>
    <dbReference type="NCBI Taxonomy" id="1868324"/>
    <lineage>
        <taxon>Bacteria</taxon>
        <taxon>Pseudomonadati</taxon>
        <taxon>Chlorobiota</taxon>
        <taxon>Chlorobiia</taxon>
        <taxon>Chlorobiales</taxon>
        <taxon>Candidatus Thermochlorobacteriaceae</taxon>
        <taxon>Candidatus Thermochlorobacter</taxon>
    </lineage>
</organism>
<comment type="caution">
    <text evidence="1">The sequence shown here is derived from an EMBL/GenBank/DDBJ whole genome shotgun (WGS) entry which is preliminary data.</text>
</comment>
<proteinExistence type="predicted"/>
<dbReference type="GO" id="GO:0032259">
    <property type="term" value="P:methylation"/>
    <property type="evidence" value="ECO:0007669"/>
    <property type="project" value="UniProtKB-KW"/>
</dbReference>
<dbReference type="AlphaFoldDB" id="A0A395LWT9"/>
<protein>
    <submittedName>
        <fullName evidence="1">Class I SAM-dependent methyltransferase</fullName>
    </submittedName>
</protein>